<sequence>MSGRFRLSSPPGEQDSSSSLNIQPLNSRRLPVELLDEIAKIRSEDLAESTAQDLLNLMLSCRQLRQIVTPHLYKFNGRMLEESKRLPWVHNDLTGEDEPTLKWDERSAMLWAAQNGSQETARAVMEMTPKHCEVRHVGIAIRNRHYELARMLLDWDKMNKRVRRGVTRDSPIFAAVAMNHASLIEYITELQKLYWASQIGQLPLHKDDDGKLVCEGPRSSEMLSVLIKHGFDVNQTTGEMTSLVRALQYVKFLSDWPGVVGVVKDMAPMIQDINQQHPDDDGNTALMYWISHPKYHFPPITVEESLSLKIAELLLDHGASLTSRDKDGDTPLHMATLNCCPSVVQLFINRGADVHATNNKGETALHLATSGRCVAPGVDWADYLQQRRIAIEKITILIDSGATPDSVSDIGMIALRPFSEAW</sequence>
<reference evidence="1" key="2">
    <citation type="submission" date="2021-10" db="EMBL/GenBank/DDBJ databases">
        <authorList>
            <person name="Piombo E."/>
        </authorList>
    </citation>
    <scope>NUCLEOTIDE SEQUENCE</scope>
</reference>
<gene>
    <name evidence="1" type="ORF">CRV2_00015375</name>
</gene>
<comment type="caution">
    <text evidence="1">The sequence shown here is derived from an EMBL/GenBank/DDBJ whole genome shotgun (WGS) entry which is preliminary data.</text>
</comment>
<keyword evidence="2" id="KW-1185">Reference proteome</keyword>
<evidence type="ECO:0000313" key="1">
    <source>
        <dbReference type="EMBL" id="CAG9949863.1"/>
    </source>
</evidence>
<name>A0ACA9UB56_BIOOC</name>
<proteinExistence type="predicted"/>
<protein>
    <submittedName>
        <fullName evidence="1">Uncharacterized protein</fullName>
    </submittedName>
</protein>
<accession>A0ACA9UB56</accession>
<dbReference type="EMBL" id="CADEHS020000108">
    <property type="protein sequence ID" value="CAG9949863.1"/>
    <property type="molecule type" value="Genomic_DNA"/>
</dbReference>
<organism evidence="1 2">
    <name type="scientific">Clonostachys rosea f. rosea IK726</name>
    <dbReference type="NCBI Taxonomy" id="1349383"/>
    <lineage>
        <taxon>Eukaryota</taxon>
        <taxon>Fungi</taxon>
        <taxon>Dikarya</taxon>
        <taxon>Ascomycota</taxon>
        <taxon>Pezizomycotina</taxon>
        <taxon>Sordariomycetes</taxon>
        <taxon>Hypocreomycetidae</taxon>
        <taxon>Hypocreales</taxon>
        <taxon>Bionectriaceae</taxon>
        <taxon>Clonostachys</taxon>
    </lineage>
</organism>
<reference evidence="1" key="1">
    <citation type="submission" date="2020-04" db="EMBL/GenBank/DDBJ databases">
        <authorList>
            <person name="Broberg M."/>
        </authorList>
    </citation>
    <scope>NUCLEOTIDE SEQUENCE</scope>
</reference>
<dbReference type="Proteomes" id="UP000836387">
    <property type="component" value="Unassembled WGS sequence"/>
</dbReference>
<evidence type="ECO:0000313" key="2">
    <source>
        <dbReference type="Proteomes" id="UP000836387"/>
    </source>
</evidence>